<dbReference type="PANTHER" id="PTHR13316:SF0">
    <property type="entry name" value="ZINC FINGER CCHC DOMAIN-CONTAINING PROTEIN 8"/>
    <property type="match status" value="1"/>
</dbReference>
<evidence type="ECO:0000313" key="8">
    <source>
        <dbReference type="Proteomes" id="UP000694865"/>
    </source>
</evidence>
<feature type="compositionally biased region" description="Polar residues" evidence="6">
    <location>
        <begin position="401"/>
        <end position="424"/>
    </location>
</feature>
<dbReference type="PANTHER" id="PTHR13316">
    <property type="entry name" value="ZINC FINGER, CCHC DOMAIN CONTAINING 8"/>
    <property type="match status" value="1"/>
</dbReference>
<dbReference type="RefSeq" id="XP_006822999.1">
    <property type="nucleotide sequence ID" value="XM_006822936.1"/>
</dbReference>
<dbReference type="GeneID" id="100377798"/>
<feature type="compositionally biased region" description="Polar residues" evidence="6">
    <location>
        <begin position="482"/>
        <end position="508"/>
    </location>
</feature>
<evidence type="ECO:0000256" key="5">
    <source>
        <dbReference type="ARBA" id="ARBA00023242"/>
    </source>
</evidence>
<keyword evidence="3" id="KW-0863">Zinc-finger</keyword>
<feature type="compositionally biased region" description="Polar residues" evidence="6">
    <location>
        <begin position="546"/>
        <end position="558"/>
    </location>
</feature>
<evidence type="ECO:0000259" key="7">
    <source>
        <dbReference type="SMART" id="SM00581"/>
    </source>
</evidence>
<organism evidence="8 9">
    <name type="scientific">Saccoglossus kowalevskii</name>
    <name type="common">Acorn worm</name>
    <dbReference type="NCBI Taxonomy" id="10224"/>
    <lineage>
        <taxon>Eukaryota</taxon>
        <taxon>Metazoa</taxon>
        <taxon>Hemichordata</taxon>
        <taxon>Enteropneusta</taxon>
        <taxon>Harrimaniidae</taxon>
        <taxon>Saccoglossus</taxon>
    </lineage>
</organism>
<dbReference type="Pfam" id="PF04046">
    <property type="entry name" value="PSP"/>
    <property type="match status" value="1"/>
</dbReference>
<gene>
    <name evidence="9" type="primary">LOC100377798</name>
</gene>
<sequence length="617" mass="68993">MVIGDEGLDGPVAQVVFMNNDITKKYQQELENFIVGLTFNPPRREGASFDKTQPHPQTSAIVLEEDRKTLKSSDIKRRSAFTAVGNVQYYKNFCIDQLGKPLIDWNPQLTEGWEIPTYSQVFTDALPFDDDGSKPKKRSRPKATCWNCDSESHSLRECTQPRDLVKINQNRQVFMDSMGTSPRSGRYHKDDEAKERLSKFKPGVFSDTLREALNITQNQLPPFIYQMRIYGYPPGYLKEAEIETSGLTMYNHEGKATGEDGEALETGELHGEKKSLYNPEKIIEYPGFNVNPDPDVVDEHRQFNMPAMQLHQSKEVFKLYLSPASEQARKRHRSDDERTQPRKKQRIEADRQVAEMDISLTATSSDEEMDNGLVFKPPLPPDFAAATPPPLPSDTPPSTPGNTPRHMQSNTSDSENSASNSRCTTPELDELEEKQRLLLAALEEAEGTSTDTGGLDTMNEDDENNIIKDGDTVVIGDEEFITTDSYTDNSDNETVSSTINEEMSSNGRTAECENNDSTSEKGINMSVSMLDEQTSNKQDSTESDQDINNGTNSHSKTPSHSDSESKNGIQKSLKGIPDASKFASGISPYRAHDNETQSTGVFKKIRGIIKKIQKKGK</sequence>
<feature type="compositionally biased region" description="Basic and acidic residues" evidence="6">
    <location>
        <begin position="333"/>
        <end position="354"/>
    </location>
</feature>
<keyword evidence="8" id="KW-1185">Reference proteome</keyword>
<keyword evidence="4" id="KW-0862">Zinc</keyword>
<reference evidence="9" key="1">
    <citation type="submission" date="2025-08" db="UniProtKB">
        <authorList>
            <consortium name="RefSeq"/>
        </authorList>
    </citation>
    <scope>IDENTIFICATION</scope>
    <source>
        <tissue evidence="9">Testes</tissue>
    </source>
</reference>
<evidence type="ECO:0000313" key="9">
    <source>
        <dbReference type="RefSeq" id="XP_006822999.1"/>
    </source>
</evidence>
<evidence type="ECO:0000256" key="1">
    <source>
        <dbReference type="ARBA" id="ARBA00004123"/>
    </source>
</evidence>
<feature type="compositionally biased region" description="Pro residues" evidence="6">
    <location>
        <begin position="377"/>
        <end position="399"/>
    </location>
</feature>
<evidence type="ECO:0000256" key="3">
    <source>
        <dbReference type="ARBA" id="ARBA00022771"/>
    </source>
</evidence>
<feature type="region of interest" description="Disordered" evidence="6">
    <location>
        <begin position="322"/>
        <end position="600"/>
    </location>
</feature>
<dbReference type="InterPro" id="IPR006568">
    <property type="entry name" value="PSP_pro-rich"/>
</dbReference>
<dbReference type="InterPro" id="IPR052115">
    <property type="entry name" value="NEXT_complex_subunit_ZCCHC8"/>
</dbReference>
<keyword evidence="5" id="KW-0539">Nucleus</keyword>
<protein>
    <submittedName>
        <fullName evidence="9">Zinc finger CCHC domain-containing protein 8-like</fullName>
    </submittedName>
</protein>
<evidence type="ECO:0000256" key="4">
    <source>
        <dbReference type="ARBA" id="ARBA00022833"/>
    </source>
</evidence>
<accession>A0ABM0MSK8</accession>
<feature type="compositionally biased region" description="Polar residues" evidence="6">
    <location>
        <begin position="515"/>
        <end position="538"/>
    </location>
</feature>
<evidence type="ECO:0000256" key="6">
    <source>
        <dbReference type="SAM" id="MobiDB-lite"/>
    </source>
</evidence>
<name>A0ABM0MSK8_SACKO</name>
<keyword evidence="2" id="KW-0479">Metal-binding</keyword>
<dbReference type="Proteomes" id="UP000694865">
    <property type="component" value="Unplaced"/>
</dbReference>
<evidence type="ECO:0000256" key="2">
    <source>
        <dbReference type="ARBA" id="ARBA00022723"/>
    </source>
</evidence>
<feature type="domain" description="PSP proline-rich" evidence="7">
    <location>
        <begin position="197"/>
        <end position="249"/>
    </location>
</feature>
<dbReference type="SMART" id="SM00581">
    <property type="entry name" value="PSP"/>
    <property type="match status" value="1"/>
</dbReference>
<proteinExistence type="predicted"/>
<comment type="subcellular location">
    <subcellularLocation>
        <location evidence="1">Nucleus</location>
    </subcellularLocation>
</comment>